<dbReference type="EMBL" id="JBHSFH010000004">
    <property type="protein sequence ID" value="MFC4493516.1"/>
    <property type="molecule type" value="Genomic_DNA"/>
</dbReference>
<dbReference type="Proteomes" id="UP001595997">
    <property type="component" value="Unassembled WGS sequence"/>
</dbReference>
<protein>
    <submittedName>
        <fullName evidence="3">Uncharacterized protein</fullName>
    </submittedName>
</protein>
<dbReference type="RefSeq" id="WP_386442952.1">
    <property type="nucleotide sequence ID" value="NZ_JBHSFH010000004.1"/>
</dbReference>
<comment type="caution">
    <text evidence="3">The sequence shown here is derived from an EMBL/GenBank/DDBJ whole genome shotgun (WGS) entry which is preliminary data.</text>
</comment>
<sequence>MRTSFRRLAGASALVFALVAAYPAAASAGEGADSPRTGTARVQQVSGDSESTADAEGAKAAEAEAAKADKAAEAAEDGKAPGDGKIVDGVSPKLKEKPDGPKAAWGYQIMPSCAGLEGLIRQGANFWQGATETPGSGKPVECTTSLIADCFGTANAVGCNYGPGQMMLLSTQVSDFALLAAHEFGHEWHPHSAAGCMNWASAYEVMRPTIC</sequence>
<reference evidence="4" key="1">
    <citation type="journal article" date="2019" name="Int. J. Syst. Evol. Microbiol.">
        <title>The Global Catalogue of Microorganisms (GCM) 10K type strain sequencing project: providing services to taxonomists for standard genome sequencing and annotation.</title>
        <authorList>
            <consortium name="The Broad Institute Genomics Platform"/>
            <consortium name="The Broad Institute Genome Sequencing Center for Infectious Disease"/>
            <person name="Wu L."/>
            <person name="Ma J."/>
        </authorList>
    </citation>
    <scope>NUCLEOTIDE SEQUENCE [LARGE SCALE GENOMIC DNA]</scope>
    <source>
        <strain evidence="4">CGMCC 4.7357</strain>
    </source>
</reference>
<proteinExistence type="predicted"/>
<feature type="region of interest" description="Disordered" evidence="1">
    <location>
        <begin position="27"/>
        <end position="101"/>
    </location>
</feature>
<evidence type="ECO:0000256" key="1">
    <source>
        <dbReference type="SAM" id="MobiDB-lite"/>
    </source>
</evidence>
<evidence type="ECO:0000313" key="4">
    <source>
        <dbReference type="Proteomes" id="UP001595997"/>
    </source>
</evidence>
<evidence type="ECO:0000313" key="3">
    <source>
        <dbReference type="EMBL" id="MFC4493516.1"/>
    </source>
</evidence>
<feature type="compositionally biased region" description="Polar residues" evidence="1">
    <location>
        <begin position="36"/>
        <end position="52"/>
    </location>
</feature>
<keyword evidence="2" id="KW-0732">Signal</keyword>
<organism evidence="3 4">
    <name type="scientific">Streptomyces ovatisporus</name>
    <dbReference type="NCBI Taxonomy" id="1128682"/>
    <lineage>
        <taxon>Bacteria</taxon>
        <taxon>Bacillati</taxon>
        <taxon>Actinomycetota</taxon>
        <taxon>Actinomycetes</taxon>
        <taxon>Kitasatosporales</taxon>
        <taxon>Streptomycetaceae</taxon>
        <taxon>Streptomyces</taxon>
    </lineage>
</organism>
<feature type="chain" id="PRO_5047146100" evidence="2">
    <location>
        <begin position="29"/>
        <end position="211"/>
    </location>
</feature>
<feature type="signal peptide" evidence="2">
    <location>
        <begin position="1"/>
        <end position="28"/>
    </location>
</feature>
<accession>A0ABV9A363</accession>
<feature type="compositionally biased region" description="Basic and acidic residues" evidence="1">
    <location>
        <begin position="56"/>
        <end position="86"/>
    </location>
</feature>
<gene>
    <name evidence="3" type="ORF">ACFPA8_05135</name>
</gene>
<evidence type="ECO:0000256" key="2">
    <source>
        <dbReference type="SAM" id="SignalP"/>
    </source>
</evidence>
<keyword evidence="4" id="KW-1185">Reference proteome</keyword>
<name>A0ABV9A363_9ACTN</name>